<evidence type="ECO:0000313" key="5">
    <source>
        <dbReference type="Proteomes" id="UP000183210"/>
    </source>
</evidence>
<reference evidence="4 5" key="1">
    <citation type="submission" date="2016-10" db="EMBL/GenBank/DDBJ databases">
        <authorList>
            <person name="Varghese N."/>
            <person name="Submissions S."/>
        </authorList>
    </citation>
    <scope>NUCLEOTIDE SEQUENCE [LARGE SCALE GENOMIC DNA]</scope>
    <source>
        <strain evidence="4 5">LMG 21974</strain>
    </source>
</reference>
<feature type="region of interest" description="Disordered" evidence="2">
    <location>
        <begin position="107"/>
        <end position="140"/>
    </location>
</feature>
<protein>
    <submittedName>
        <fullName evidence="4">Barrel-sandwich domain of CusB or HlyD membrane-fusion</fullName>
    </submittedName>
</protein>
<dbReference type="Gene3D" id="2.40.30.170">
    <property type="match status" value="1"/>
</dbReference>
<evidence type="ECO:0000313" key="4">
    <source>
        <dbReference type="EMBL" id="SEP58521.1"/>
    </source>
</evidence>
<organism evidence="4 5">
    <name type="scientific">Pseudomonas lutea</name>
    <dbReference type="NCBI Taxonomy" id="243924"/>
    <lineage>
        <taxon>Bacteria</taxon>
        <taxon>Pseudomonadati</taxon>
        <taxon>Pseudomonadota</taxon>
        <taxon>Gammaproteobacteria</taxon>
        <taxon>Pseudomonadales</taxon>
        <taxon>Pseudomonadaceae</taxon>
        <taxon>Pseudomonas</taxon>
    </lineage>
</organism>
<evidence type="ECO:0000259" key="3">
    <source>
        <dbReference type="Pfam" id="PF25917"/>
    </source>
</evidence>
<accession>A0A9X8QHF8</accession>
<dbReference type="Proteomes" id="UP000183210">
    <property type="component" value="Unassembled WGS sequence"/>
</dbReference>
<sequence>MNMRITHSLLAALMIASVVGCSDKKPPRPAKPAATEAAKYVAMARGKVEVQGGLLELKSLQAGRLARLTVAEGDTVQRGAELAALDDRSARTELKAYEAELAQAQARQKAAEQRLPPARQRAQQLQKAARQGAVDPQQATEARQQVQQLESAQAVAKAGVEIARQHVALAKDRLAERVLHAPQAGTVVRVNATQGSLVSPEDARPLLVILPERPLQIRAELNESFVHRVKPGMTADVVLEAEPGQPPLKAHVTRLGDLFGSSHLDDDSQGHPNVRVVDCLLAFDQPPTLRIGQNVRVNFHE</sequence>
<dbReference type="Pfam" id="PF25917">
    <property type="entry name" value="BSH_RND"/>
    <property type="match status" value="1"/>
</dbReference>
<name>A0A9X8QHF8_9PSED</name>
<feature type="domain" description="Multidrug resistance protein MdtA-like barrel-sandwich hybrid" evidence="3">
    <location>
        <begin position="62"/>
        <end position="209"/>
    </location>
</feature>
<dbReference type="PROSITE" id="PS51257">
    <property type="entry name" value="PROKAR_LIPOPROTEIN"/>
    <property type="match status" value="1"/>
</dbReference>
<dbReference type="GO" id="GO:1990281">
    <property type="term" value="C:efflux pump complex"/>
    <property type="evidence" value="ECO:0007669"/>
    <property type="project" value="TreeGrafter"/>
</dbReference>
<evidence type="ECO:0000256" key="2">
    <source>
        <dbReference type="SAM" id="MobiDB-lite"/>
    </source>
</evidence>
<dbReference type="PANTHER" id="PTHR30469">
    <property type="entry name" value="MULTIDRUG RESISTANCE PROTEIN MDTA"/>
    <property type="match status" value="1"/>
</dbReference>
<comment type="similarity">
    <text evidence="1">Belongs to the membrane fusion protein (MFP) (TC 8.A.1) family.</text>
</comment>
<dbReference type="SUPFAM" id="SSF111369">
    <property type="entry name" value="HlyD-like secretion proteins"/>
    <property type="match status" value="1"/>
</dbReference>
<dbReference type="GeneID" id="300265182"/>
<gene>
    <name evidence="4" type="ORF">SAMN05216409_101178</name>
</gene>
<dbReference type="AlphaFoldDB" id="A0A9X8QHF8"/>
<dbReference type="InterPro" id="IPR058625">
    <property type="entry name" value="MdtA-like_BSH"/>
</dbReference>
<dbReference type="RefSeq" id="WP_074821063.1">
    <property type="nucleotide sequence ID" value="NZ_FOEV01000001.1"/>
</dbReference>
<dbReference type="GO" id="GO:0015562">
    <property type="term" value="F:efflux transmembrane transporter activity"/>
    <property type="evidence" value="ECO:0007669"/>
    <property type="project" value="TreeGrafter"/>
</dbReference>
<dbReference type="Gene3D" id="2.40.50.100">
    <property type="match status" value="1"/>
</dbReference>
<dbReference type="PANTHER" id="PTHR30469:SF15">
    <property type="entry name" value="HLYD FAMILY OF SECRETION PROTEINS"/>
    <property type="match status" value="1"/>
</dbReference>
<proteinExistence type="inferred from homology"/>
<dbReference type="Gene3D" id="1.10.287.470">
    <property type="entry name" value="Helix hairpin bin"/>
    <property type="match status" value="1"/>
</dbReference>
<comment type="caution">
    <text evidence="4">The sequence shown here is derived from an EMBL/GenBank/DDBJ whole genome shotgun (WGS) entry which is preliminary data.</text>
</comment>
<evidence type="ECO:0000256" key="1">
    <source>
        <dbReference type="ARBA" id="ARBA00009477"/>
    </source>
</evidence>
<dbReference type="EMBL" id="FOEV01000001">
    <property type="protein sequence ID" value="SEP58521.1"/>
    <property type="molecule type" value="Genomic_DNA"/>
</dbReference>